<dbReference type="AlphaFoldDB" id="A0AAV4U8C5"/>
<dbReference type="Proteomes" id="UP001054837">
    <property type="component" value="Unassembled WGS sequence"/>
</dbReference>
<accession>A0AAV4U8C5</accession>
<reference evidence="2 3" key="1">
    <citation type="submission" date="2021-06" db="EMBL/GenBank/DDBJ databases">
        <title>Caerostris darwini draft genome.</title>
        <authorList>
            <person name="Kono N."/>
            <person name="Arakawa K."/>
        </authorList>
    </citation>
    <scope>NUCLEOTIDE SEQUENCE [LARGE SCALE GENOMIC DNA]</scope>
</reference>
<keyword evidence="1" id="KW-0732">Signal</keyword>
<name>A0AAV4U8C5_9ARAC</name>
<dbReference type="EMBL" id="BPLQ01010857">
    <property type="protein sequence ID" value="GIY54026.1"/>
    <property type="molecule type" value="Genomic_DNA"/>
</dbReference>
<feature type="signal peptide" evidence="1">
    <location>
        <begin position="1"/>
        <end position="26"/>
    </location>
</feature>
<evidence type="ECO:0000313" key="3">
    <source>
        <dbReference type="Proteomes" id="UP001054837"/>
    </source>
</evidence>
<comment type="caution">
    <text evidence="2">The sequence shown here is derived from an EMBL/GenBank/DDBJ whole genome shotgun (WGS) entry which is preliminary data.</text>
</comment>
<organism evidence="2 3">
    <name type="scientific">Caerostris darwini</name>
    <dbReference type="NCBI Taxonomy" id="1538125"/>
    <lineage>
        <taxon>Eukaryota</taxon>
        <taxon>Metazoa</taxon>
        <taxon>Ecdysozoa</taxon>
        <taxon>Arthropoda</taxon>
        <taxon>Chelicerata</taxon>
        <taxon>Arachnida</taxon>
        <taxon>Araneae</taxon>
        <taxon>Araneomorphae</taxon>
        <taxon>Entelegynae</taxon>
        <taxon>Araneoidea</taxon>
        <taxon>Araneidae</taxon>
        <taxon>Caerostris</taxon>
    </lineage>
</organism>
<gene>
    <name evidence="2" type="ORF">CDAR_67411</name>
</gene>
<evidence type="ECO:0000313" key="2">
    <source>
        <dbReference type="EMBL" id="GIY54026.1"/>
    </source>
</evidence>
<protein>
    <submittedName>
        <fullName evidence="2">Uncharacterized protein</fullName>
    </submittedName>
</protein>
<feature type="chain" id="PRO_5043573749" evidence="1">
    <location>
        <begin position="27"/>
        <end position="126"/>
    </location>
</feature>
<sequence length="126" mass="14357">MACAQLRKIFILFDIIRFATIRTALSQLLCHLDKFTRAVILCDSKTAMFPIVSDSNPLTQDILDCRLHLQNLTSLEKNITPQRVPAYCQVSSNKKAGYLVKKDALIMPSTFRPITFCAFKCLVKRF</sequence>
<proteinExistence type="predicted"/>
<evidence type="ECO:0000256" key="1">
    <source>
        <dbReference type="SAM" id="SignalP"/>
    </source>
</evidence>
<keyword evidence="3" id="KW-1185">Reference proteome</keyword>